<sequence>MVAGYEVWIHGAGLELQEPVARTICPVEEHDGPCEVPWGFTVADEGGGVLVLGIHASADKAEEIVRRVAAVAGDRRVELRPGRSGVFDELRVQYEIENRG</sequence>
<organism evidence="1 2">
    <name type="scientific">Kribbella italica</name>
    <dbReference type="NCBI Taxonomy" id="1540520"/>
    <lineage>
        <taxon>Bacteria</taxon>
        <taxon>Bacillati</taxon>
        <taxon>Actinomycetota</taxon>
        <taxon>Actinomycetes</taxon>
        <taxon>Propionibacteriales</taxon>
        <taxon>Kribbellaceae</taxon>
        <taxon>Kribbella</taxon>
    </lineage>
</organism>
<reference evidence="1 2" key="1">
    <citation type="submission" date="2020-08" db="EMBL/GenBank/DDBJ databases">
        <title>Sequencing the genomes of 1000 actinobacteria strains.</title>
        <authorList>
            <person name="Klenk H.-P."/>
        </authorList>
    </citation>
    <scope>NUCLEOTIDE SEQUENCE [LARGE SCALE GENOMIC DNA]</scope>
    <source>
        <strain evidence="1 2">DSM 28967</strain>
    </source>
</reference>
<evidence type="ECO:0000313" key="2">
    <source>
        <dbReference type="Proteomes" id="UP000549971"/>
    </source>
</evidence>
<dbReference type="RefSeq" id="WP_184796950.1">
    <property type="nucleotide sequence ID" value="NZ_JACHMY010000001.1"/>
</dbReference>
<dbReference type="EMBL" id="JACHMY010000001">
    <property type="protein sequence ID" value="MBB5837175.1"/>
    <property type="molecule type" value="Genomic_DNA"/>
</dbReference>
<evidence type="ECO:0000313" key="1">
    <source>
        <dbReference type="EMBL" id="MBB5837175.1"/>
    </source>
</evidence>
<gene>
    <name evidence="1" type="ORF">HDA39_003909</name>
</gene>
<dbReference type="AlphaFoldDB" id="A0A7W9J8L1"/>
<comment type="caution">
    <text evidence="1">The sequence shown here is derived from an EMBL/GenBank/DDBJ whole genome shotgun (WGS) entry which is preliminary data.</text>
</comment>
<keyword evidence="2" id="KW-1185">Reference proteome</keyword>
<protein>
    <submittedName>
        <fullName evidence="1">Uncharacterized protein</fullName>
    </submittedName>
</protein>
<name>A0A7W9J8L1_9ACTN</name>
<dbReference type="Proteomes" id="UP000549971">
    <property type="component" value="Unassembled WGS sequence"/>
</dbReference>
<accession>A0A7W9J8L1</accession>
<proteinExistence type="predicted"/>